<gene>
    <name evidence="1" type="ORF">TMSB3V08_LOCUS7531</name>
</gene>
<dbReference type="PANTHER" id="PTHR13630">
    <property type="entry name" value="GAMMA-SECRETASE-ACTIVATING PROTEIN"/>
    <property type="match status" value="1"/>
</dbReference>
<protein>
    <submittedName>
        <fullName evidence="1">Uncharacterized protein</fullName>
    </submittedName>
</protein>
<evidence type="ECO:0000313" key="1">
    <source>
        <dbReference type="EMBL" id="CAD7430782.1"/>
    </source>
</evidence>
<dbReference type="GO" id="GO:0005802">
    <property type="term" value="C:trans-Golgi network"/>
    <property type="evidence" value="ECO:0007669"/>
    <property type="project" value="TreeGrafter"/>
</dbReference>
<sequence>MNAKKVVKESKEQIRVKGERKQYDFEGNILDVGKRMKHEVQGNSYGIQNEFGEAKEWRLIGQEQDGTILVSFVAESSSTGKQCTCVGQYLRCDNKFKVVHVFNSLVNVVQATLNHTHTLLGFVLKQKVNPFLCDGDGASGEEAKVPWLEVYKPYLVALYSQGPRAQQPSDLGLERSHQIMVQFLYRRKDLDYTTHKLLVLVHQEASPTQSCSHRQVVYPSKNQVRFKRETDWSGPKPTSLEQGLAIWLPGGWAGSERVELDGPVTSESLVRAFTWAQWAPTHQALYYIHYRRIQASVEGEPREEELSPTLSCLQFHDDTPHETVVGQ</sequence>
<dbReference type="EMBL" id="OB794640">
    <property type="protein sequence ID" value="CAD7430782.1"/>
    <property type="molecule type" value="Genomic_DNA"/>
</dbReference>
<organism evidence="1">
    <name type="scientific">Timema monikensis</name>
    <dbReference type="NCBI Taxonomy" id="170555"/>
    <lineage>
        <taxon>Eukaryota</taxon>
        <taxon>Metazoa</taxon>
        <taxon>Ecdysozoa</taxon>
        <taxon>Arthropoda</taxon>
        <taxon>Hexapoda</taxon>
        <taxon>Insecta</taxon>
        <taxon>Pterygota</taxon>
        <taxon>Neoptera</taxon>
        <taxon>Polyneoptera</taxon>
        <taxon>Phasmatodea</taxon>
        <taxon>Timematodea</taxon>
        <taxon>Timematoidea</taxon>
        <taxon>Timematidae</taxon>
        <taxon>Timema</taxon>
    </lineage>
</organism>
<dbReference type="InterPro" id="IPR026172">
    <property type="entry name" value="GSAP_fam"/>
</dbReference>
<dbReference type="GO" id="GO:1902004">
    <property type="term" value="P:positive regulation of amyloid-beta formation"/>
    <property type="evidence" value="ECO:0007669"/>
    <property type="project" value="TreeGrafter"/>
</dbReference>
<dbReference type="AlphaFoldDB" id="A0A7R9EBM8"/>
<accession>A0A7R9EBM8</accession>
<dbReference type="PANTHER" id="PTHR13630:SF1">
    <property type="entry name" value="GAMMA-SECRETASE-ACTIVATING PROTEIN"/>
    <property type="match status" value="1"/>
</dbReference>
<proteinExistence type="predicted"/>
<reference evidence="1" key="1">
    <citation type="submission" date="2020-11" db="EMBL/GenBank/DDBJ databases">
        <authorList>
            <person name="Tran Van P."/>
        </authorList>
    </citation>
    <scope>NUCLEOTIDE SEQUENCE</scope>
</reference>
<name>A0A7R9EBM8_9NEOP</name>